<dbReference type="AlphaFoldDB" id="A0AAW1NA97"/>
<keyword evidence="4" id="KW-1185">Reference proteome</keyword>
<accession>A0AAW1NA97</accession>
<sequence length="548" mass="59887">MSQEPLPSLNAHRGGPWSEWLDVIENIGDPLLPQLGEKNMCSSVSLLPRKDILLFGSYPKMDVRVICQCEKCSKVMMPSAFVTHSREKHGPDQVHSELIIPPGTSLLKKNKYSHSKNKKKTILPPPVPPPPLFPKQITPPTSPIAASQATADLPPPILQPVQTAKPVATPPTSPAHATTYDSSGYSSGSSSISSIRRKKSKKRYKKIKEYDPDKHCGVVEGHKGPCMRSITCSNHMVHLRKAVPGRSKDFHQLIADHKAAKEKELIKMNPPGLSLPKLDTTSTVTTSSSSTFSRSVTTSSSTFSRSVTTSFVKITPVSQIFTTAASTTAPKSEIQKISQHVNIDSPILDNSSSQGNLDTPTSVMYMPMSPVAVVSPIQFVQLGGPILRVASTQPVLSPPLATQPIVVTIPVQSNNATMYTTHPKPLIMSTCSTRKVGGTFVLQNQRIDRQRSEIQIAANTRRSITNSCSLINTHHHKPNILKNSVRGSNLNKVSPVKRQATDKVVNDNKHIRLNDVNGFIIHADVNETSEVPQTNNSIHEKVTFINMK</sequence>
<dbReference type="EMBL" id="JASPKY010000003">
    <property type="protein sequence ID" value="KAK9758722.1"/>
    <property type="molecule type" value="Genomic_DNA"/>
</dbReference>
<dbReference type="PANTHER" id="PTHR15117">
    <property type="entry name" value="ATAXIN 7 RELATED"/>
    <property type="match status" value="1"/>
</dbReference>
<organism evidence="3 4">
    <name type="scientific">Popillia japonica</name>
    <name type="common">Japanese beetle</name>
    <dbReference type="NCBI Taxonomy" id="7064"/>
    <lineage>
        <taxon>Eukaryota</taxon>
        <taxon>Metazoa</taxon>
        <taxon>Ecdysozoa</taxon>
        <taxon>Arthropoda</taxon>
        <taxon>Hexapoda</taxon>
        <taxon>Insecta</taxon>
        <taxon>Pterygota</taxon>
        <taxon>Neoptera</taxon>
        <taxon>Endopterygota</taxon>
        <taxon>Coleoptera</taxon>
        <taxon>Polyphaga</taxon>
        <taxon>Scarabaeiformia</taxon>
        <taxon>Scarabaeidae</taxon>
        <taxon>Rutelinae</taxon>
        <taxon>Popillia</taxon>
    </lineage>
</organism>
<feature type="domain" description="SCA7" evidence="2">
    <location>
        <begin position="203"/>
        <end position="269"/>
    </location>
</feature>
<dbReference type="Proteomes" id="UP001458880">
    <property type="component" value="Unassembled WGS sequence"/>
</dbReference>
<comment type="caution">
    <text evidence="3">The sequence shown here is derived from an EMBL/GenBank/DDBJ whole genome shotgun (WGS) entry which is preliminary data.</text>
</comment>
<dbReference type="Gene3D" id="6.10.140.670">
    <property type="match status" value="1"/>
</dbReference>
<dbReference type="InterPro" id="IPR052237">
    <property type="entry name" value="Ataxin-7-like_regulator"/>
</dbReference>
<feature type="region of interest" description="Disordered" evidence="1">
    <location>
        <begin position="159"/>
        <end position="205"/>
    </location>
</feature>
<gene>
    <name evidence="3" type="ORF">QE152_g436</name>
</gene>
<evidence type="ECO:0000313" key="3">
    <source>
        <dbReference type="EMBL" id="KAK9758722.1"/>
    </source>
</evidence>
<name>A0AAW1NA97_POPJA</name>
<dbReference type="PROSITE" id="PS51505">
    <property type="entry name" value="SCA7"/>
    <property type="match status" value="1"/>
</dbReference>
<dbReference type="Pfam" id="PF08313">
    <property type="entry name" value="SCA7"/>
    <property type="match status" value="1"/>
</dbReference>
<protein>
    <submittedName>
        <fullName evidence="3">SCA7, zinc-binding domain</fullName>
    </submittedName>
</protein>
<dbReference type="InterPro" id="IPR013243">
    <property type="entry name" value="SCA7_dom"/>
</dbReference>
<dbReference type="PANTHER" id="PTHR15117:SF24">
    <property type="entry name" value="SCA7 DOMAIN-CONTAINING PROTEIN"/>
    <property type="match status" value="1"/>
</dbReference>
<evidence type="ECO:0000259" key="2">
    <source>
        <dbReference type="PROSITE" id="PS51505"/>
    </source>
</evidence>
<proteinExistence type="predicted"/>
<evidence type="ECO:0000313" key="4">
    <source>
        <dbReference type="Proteomes" id="UP001458880"/>
    </source>
</evidence>
<evidence type="ECO:0000256" key="1">
    <source>
        <dbReference type="SAM" id="MobiDB-lite"/>
    </source>
</evidence>
<feature type="compositionally biased region" description="Basic residues" evidence="1">
    <location>
        <begin position="195"/>
        <end position="205"/>
    </location>
</feature>
<reference evidence="3 4" key="1">
    <citation type="journal article" date="2024" name="BMC Genomics">
        <title>De novo assembly and annotation of Popillia japonica's genome with initial clues to its potential as an invasive pest.</title>
        <authorList>
            <person name="Cucini C."/>
            <person name="Boschi S."/>
            <person name="Funari R."/>
            <person name="Cardaioli E."/>
            <person name="Iannotti N."/>
            <person name="Marturano G."/>
            <person name="Paoli F."/>
            <person name="Bruttini M."/>
            <person name="Carapelli A."/>
            <person name="Frati F."/>
            <person name="Nardi F."/>
        </authorList>
    </citation>
    <scope>NUCLEOTIDE SEQUENCE [LARGE SCALE GENOMIC DNA]</scope>
    <source>
        <strain evidence="3">DMR45628</strain>
    </source>
</reference>
<feature type="compositionally biased region" description="Low complexity" evidence="1">
    <location>
        <begin position="174"/>
        <end position="194"/>
    </location>
</feature>